<dbReference type="EMBL" id="CAUYUJ010015065">
    <property type="protein sequence ID" value="CAK0849491.1"/>
    <property type="molecule type" value="Genomic_DNA"/>
</dbReference>
<organism evidence="1 2">
    <name type="scientific">Prorocentrum cordatum</name>
    <dbReference type="NCBI Taxonomy" id="2364126"/>
    <lineage>
        <taxon>Eukaryota</taxon>
        <taxon>Sar</taxon>
        <taxon>Alveolata</taxon>
        <taxon>Dinophyceae</taxon>
        <taxon>Prorocentrales</taxon>
        <taxon>Prorocentraceae</taxon>
        <taxon>Prorocentrum</taxon>
    </lineage>
</organism>
<name>A0ABN9TTZ9_9DINO</name>
<comment type="caution">
    <text evidence="1">The sequence shown here is derived from an EMBL/GenBank/DDBJ whole genome shotgun (WGS) entry which is preliminary data.</text>
</comment>
<gene>
    <name evidence="1" type="ORF">PCOR1329_LOCUS42169</name>
</gene>
<accession>A0ABN9TTZ9</accession>
<proteinExistence type="predicted"/>
<sequence>MDLVQAQLSAQILASWASHLLLSKMVRAISRPAGGKGVPLSQATCVAAAVPSPLGGDFLQAGSSSCAQVTDHSAQLGGIYVARSLVEMGFPQYHVACAQVTDYSAQLGGNCLARSVIQTGFPQCILRTLRVPHPVTMTWPGAPTSAADGHRTGVKPPIWALAQDMTGDIDNVESKKEYVRIVTELDKELLNSILQQ</sequence>
<evidence type="ECO:0000313" key="2">
    <source>
        <dbReference type="Proteomes" id="UP001189429"/>
    </source>
</evidence>
<protein>
    <submittedName>
        <fullName evidence="1">Uncharacterized protein</fullName>
    </submittedName>
</protein>
<keyword evidence="2" id="KW-1185">Reference proteome</keyword>
<evidence type="ECO:0000313" key="1">
    <source>
        <dbReference type="EMBL" id="CAK0849491.1"/>
    </source>
</evidence>
<dbReference type="Proteomes" id="UP001189429">
    <property type="component" value="Unassembled WGS sequence"/>
</dbReference>
<reference evidence="1" key="1">
    <citation type="submission" date="2023-10" db="EMBL/GenBank/DDBJ databases">
        <authorList>
            <person name="Chen Y."/>
            <person name="Shah S."/>
            <person name="Dougan E. K."/>
            <person name="Thang M."/>
            <person name="Chan C."/>
        </authorList>
    </citation>
    <scope>NUCLEOTIDE SEQUENCE [LARGE SCALE GENOMIC DNA]</scope>
</reference>